<dbReference type="Proteomes" id="UP000604117">
    <property type="component" value="Unassembled WGS sequence"/>
</dbReference>
<comment type="caution">
    <text evidence="2">The sequence shown here is derived from an EMBL/GenBank/DDBJ whole genome shotgun (WGS) entry which is preliminary data.</text>
</comment>
<keyword evidence="3" id="KW-1185">Reference proteome</keyword>
<organism evidence="2 3">
    <name type="scientific">Asanoa siamensis</name>
    <dbReference type="NCBI Taxonomy" id="926357"/>
    <lineage>
        <taxon>Bacteria</taxon>
        <taxon>Bacillati</taxon>
        <taxon>Actinomycetota</taxon>
        <taxon>Actinomycetes</taxon>
        <taxon>Micromonosporales</taxon>
        <taxon>Micromonosporaceae</taxon>
        <taxon>Asanoa</taxon>
    </lineage>
</organism>
<accession>A0ABQ4D0I5</accession>
<evidence type="ECO:0000313" key="3">
    <source>
        <dbReference type="Proteomes" id="UP000604117"/>
    </source>
</evidence>
<dbReference type="EMBL" id="BONE01000077">
    <property type="protein sequence ID" value="GIF77053.1"/>
    <property type="molecule type" value="Genomic_DNA"/>
</dbReference>
<feature type="region of interest" description="Disordered" evidence="1">
    <location>
        <begin position="1"/>
        <end position="32"/>
    </location>
</feature>
<reference evidence="2 3" key="1">
    <citation type="submission" date="2021-01" db="EMBL/GenBank/DDBJ databases">
        <title>Whole genome shotgun sequence of Asanoa siamensis NBRC 107932.</title>
        <authorList>
            <person name="Komaki H."/>
            <person name="Tamura T."/>
        </authorList>
    </citation>
    <scope>NUCLEOTIDE SEQUENCE [LARGE SCALE GENOMIC DNA]</scope>
    <source>
        <strain evidence="2 3">NBRC 107932</strain>
    </source>
</reference>
<protein>
    <submittedName>
        <fullName evidence="2">Uncharacterized protein</fullName>
    </submittedName>
</protein>
<proteinExistence type="predicted"/>
<sequence>MRDRSAGVTERASVSGTGTPGDASSEEPAMSADGTVVAFHSFANTLAEGDTNDSSDIFAHDSNR</sequence>
<evidence type="ECO:0000313" key="2">
    <source>
        <dbReference type="EMBL" id="GIF77053.1"/>
    </source>
</evidence>
<name>A0ABQ4D0I5_9ACTN</name>
<evidence type="ECO:0000256" key="1">
    <source>
        <dbReference type="SAM" id="MobiDB-lite"/>
    </source>
</evidence>
<gene>
    <name evidence="2" type="ORF">Asi02nite_65710</name>
</gene>